<comment type="similarity">
    <text evidence="2 6">Belongs to the anti-sigma-factor antagonist family.</text>
</comment>
<dbReference type="Gene3D" id="3.30.750.24">
    <property type="entry name" value="STAS domain"/>
    <property type="match status" value="1"/>
</dbReference>
<evidence type="ECO:0000259" key="7">
    <source>
        <dbReference type="PROSITE" id="PS50801"/>
    </source>
</evidence>
<gene>
    <name evidence="8" type="primary">spoIIAA</name>
    <name evidence="8" type="ORF">GCM10007416_10260</name>
</gene>
<dbReference type="SUPFAM" id="SSF52091">
    <property type="entry name" value="SpoIIaa-like"/>
    <property type="match status" value="1"/>
</dbReference>
<sequence>MSLHVEISHQRDVLLVRLDGELDHHSATEVRERIDREWSKGIYGHLVLNLSKLTFMDSSGLGVILGRYRRISEMDGKMVLCAVQPSIHRLFELSGMLKILPFCEDEQTALNVCGVAS</sequence>
<evidence type="ECO:0000313" key="8">
    <source>
        <dbReference type="EMBL" id="GGA39214.1"/>
    </source>
</evidence>
<comment type="caution">
    <text evidence="8">The sequence shown here is derived from an EMBL/GenBank/DDBJ whole genome shotgun (WGS) entry which is preliminary data.</text>
</comment>
<comment type="function">
    <text evidence="1">In the phosphorylated form it could act as an anti-anti-sigma factor that counteracts SpoIIAB and thus releases sigma f from inhibition.</text>
</comment>
<dbReference type="EMBL" id="BMEX01000003">
    <property type="protein sequence ID" value="GGA39214.1"/>
    <property type="molecule type" value="Genomic_DNA"/>
</dbReference>
<dbReference type="NCBIfam" id="TIGR02886">
    <property type="entry name" value="spore_II_AA"/>
    <property type="match status" value="1"/>
</dbReference>
<dbReference type="CDD" id="cd07043">
    <property type="entry name" value="STAS_anti-anti-sigma_factors"/>
    <property type="match status" value="1"/>
</dbReference>
<evidence type="ECO:0000256" key="3">
    <source>
        <dbReference type="ARBA" id="ARBA00020784"/>
    </source>
</evidence>
<evidence type="ECO:0000256" key="2">
    <source>
        <dbReference type="ARBA" id="ARBA00009013"/>
    </source>
</evidence>
<evidence type="ECO:0000256" key="1">
    <source>
        <dbReference type="ARBA" id="ARBA00001976"/>
    </source>
</evidence>
<dbReference type="InterPro" id="IPR036513">
    <property type="entry name" value="STAS_dom_sf"/>
</dbReference>
<organism evidence="8 9">
    <name type="scientific">Kroppenstedtia guangzhouensis</name>
    <dbReference type="NCBI Taxonomy" id="1274356"/>
    <lineage>
        <taxon>Bacteria</taxon>
        <taxon>Bacillati</taxon>
        <taxon>Bacillota</taxon>
        <taxon>Bacilli</taxon>
        <taxon>Bacillales</taxon>
        <taxon>Thermoactinomycetaceae</taxon>
        <taxon>Kroppenstedtia</taxon>
    </lineage>
</organism>
<evidence type="ECO:0000256" key="6">
    <source>
        <dbReference type="RuleBase" id="RU003749"/>
    </source>
</evidence>
<dbReference type="RefSeq" id="WP_188430587.1">
    <property type="nucleotide sequence ID" value="NZ_BMEX01000003.1"/>
</dbReference>
<name>A0ABQ1G979_9BACL</name>
<dbReference type="NCBIfam" id="TIGR00377">
    <property type="entry name" value="ant_ant_sig"/>
    <property type="match status" value="1"/>
</dbReference>
<protein>
    <recommendedName>
        <fullName evidence="3 6">Anti-sigma F factor antagonist</fullName>
    </recommendedName>
    <alternativeName>
        <fullName evidence="6">Stage II sporulation protein</fullName>
    </alternativeName>
</protein>
<evidence type="ECO:0000256" key="4">
    <source>
        <dbReference type="ARBA" id="ARBA00022553"/>
    </source>
</evidence>
<dbReference type="PROSITE" id="PS50801">
    <property type="entry name" value="STAS"/>
    <property type="match status" value="1"/>
</dbReference>
<keyword evidence="9" id="KW-1185">Reference proteome</keyword>
<feature type="domain" description="STAS" evidence="7">
    <location>
        <begin position="3"/>
        <end position="113"/>
    </location>
</feature>
<dbReference type="Proteomes" id="UP000617979">
    <property type="component" value="Unassembled WGS sequence"/>
</dbReference>
<accession>A0ABQ1G979</accession>
<dbReference type="Pfam" id="PF01740">
    <property type="entry name" value="STAS"/>
    <property type="match status" value="1"/>
</dbReference>
<dbReference type="InterPro" id="IPR002645">
    <property type="entry name" value="STAS_dom"/>
</dbReference>
<evidence type="ECO:0000313" key="9">
    <source>
        <dbReference type="Proteomes" id="UP000617979"/>
    </source>
</evidence>
<reference evidence="9" key="1">
    <citation type="journal article" date="2019" name="Int. J. Syst. Evol. Microbiol.">
        <title>The Global Catalogue of Microorganisms (GCM) 10K type strain sequencing project: providing services to taxonomists for standard genome sequencing and annotation.</title>
        <authorList>
            <consortium name="The Broad Institute Genomics Platform"/>
            <consortium name="The Broad Institute Genome Sequencing Center for Infectious Disease"/>
            <person name="Wu L."/>
            <person name="Ma J."/>
        </authorList>
    </citation>
    <scope>NUCLEOTIDE SEQUENCE [LARGE SCALE GENOMIC DNA]</scope>
    <source>
        <strain evidence="9">CGMCC 1.12404</strain>
    </source>
</reference>
<dbReference type="PANTHER" id="PTHR33495:SF2">
    <property type="entry name" value="ANTI-SIGMA FACTOR ANTAGONIST TM_1081-RELATED"/>
    <property type="match status" value="1"/>
</dbReference>
<proteinExistence type="inferred from homology"/>
<evidence type="ECO:0000256" key="5">
    <source>
        <dbReference type="ARBA" id="ARBA00022969"/>
    </source>
</evidence>
<dbReference type="InterPro" id="IPR003658">
    <property type="entry name" value="Anti-sigma_ant"/>
</dbReference>
<dbReference type="PANTHER" id="PTHR33495">
    <property type="entry name" value="ANTI-SIGMA FACTOR ANTAGONIST TM_1081-RELATED-RELATED"/>
    <property type="match status" value="1"/>
</dbReference>
<keyword evidence="5" id="KW-0749">Sporulation</keyword>
<dbReference type="InterPro" id="IPR014237">
    <property type="entry name" value="Anti-sigma_F_ant"/>
</dbReference>
<keyword evidence="4" id="KW-0597">Phosphoprotein</keyword>